<dbReference type="GO" id="GO:0031012">
    <property type="term" value="C:extracellular matrix"/>
    <property type="evidence" value="ECO:0007669"/>
    <property type="project" value="TreeGrafter"/>
</dbReference>
<dbReference type="PANTHER" id="PTHR46145">
    <property type="entry name" value="HEPARANASE"/>
    <property type="match status" value="1"/>
</dbReference>
<comment type="caution">
    <text evidence="4">The sequence shown here is derived from an EMBL/GenBank/DDBJ whole genome shotgun (WGS) entry which is preliminary data.</text>
</comment>
<dbReference type="EMBL" id="JAXCGZ010005839">
    <property type="protein sequence ID" value="KAK7080635.1"/>
    <property type="molecule type" value="Genomic_DNA"/>
</dbReference>
<name>A0AAN9ACF8_HALRR</name>
<dbReference type="InterPro" id="IPR018087">
    <property type="entry name" value="Glyco_hydro_5_CS"/>
</dbReference>
<evidence type="ECO:0000256" key="3">
    <source>
        <dbReference type="ARBA" id="ARBA00023295"/>
    </source>
</evidence>
<protein>
    <recommendedName>
        <fullName evidence="6">Heparanase</fullName>
    </recommendedName>
</protein>
<keyword evidence="2" id="KW-0378">Hydrolase</keyword>
<comment type="similarity">
    <text evidence="1">Belongs to the glycosyl hydrolase 79 family.</text>
</comment>
<organism evidence="4 5">
    <name type="scientific">Halocaridina rubra</name>
    <name type="common">Hawaiian red shrimp</name>
    <dbReference type="NCBI Taxonomy" id="373956"/>
    <lineage>
        <taxon>Eukaryota</taxon>
        <taxon>Metazoa</taxon>
        <taxon>Ecdysozoa</taxon>
        <taxon>Arthropoda</taxon>
        <taxon>Crustacea</taxon>
        <taxon>Multicrustacea</taxon>
        <taxon>Malacostraca</taxon>
        <taxon>Eumalacostraca</taxon>
        <taxon>Eucarida</taxon>
        <taxon>Decapoda</taxon>
        <taxon>Pleocyemata</taxon>
        <taxon>Caridea</taxon>
        <taxon>Atyoidea</taxon>
        <taxon>Atyidae</taxon>
        <taxon>Halocaridina</taxon>
    </lineage>
</organism>
<dbReference type="InterPro" id="IPR017853">
    <property type="entry name" value="GH"/>
</dbReference>
<dbReference type="SUPFAM" id="SSF51445">
    <property type="entry name" value="(Trans)glycosidases"/>
    <property type="match status" value="1"/>
</dbReference>
<evidence type="ECO:0000256" key="2">
    <source>
        <dbReference type="ARBA" id="ARBA00022801"/>
    </source>
</evidence>
<sequence length="562" mass="63652">MIIVIQIISSCLRVSVYKVSFLRDEAINPLERHRDIMKLYEFLFKFFFFILVLGYQSNAKDAALVGRSSAVGEISGMIRDVSPYFLSVALSPYLIHDGLFHGFVSSQRARTLTRGLAPALLRMGGSAANFLTFDPDAVVDEARIDDYWNFDDRELILNEEYEKAAFENFTITQADWRNITEFVEAVNMILLFDLNQFFRVPNGDWDPSNAKMLLDDANDRDLSIIWQLGNEPNSYNYNYGYNFTGERDARDFGQLNDVLRNVFSEALMVGPDITRPKFKPQQDTQGAVEDEEGYCRDSVQFLEEFLSELTVNITALSWHHYYLDGHTSTVDDFISLETMDVLTWQIPIVTNLRDQYISGTPVWLTETSSAFGGGAEGLSNRYVAGFLWLDKLGLAASLGVDMVARQTLFGKRYALIDYDYTPLPDYWLSLAYKRLVGERVLNITLSNNPSSLRLYSHCQQFGSASFEPGNVVVYGMNVGNITSSVVLAGVHSNHTIEQYLLEPMGQGLVSRDVMLNGEMLELANDEELPELMPLLLPQQEFEIPPTTFGFWVIKQAHVADCI</sequence>
<evidence type="ECO:0000313" key="5">
    <source>
        <dbReference type="Proteomes" id="UP001381693"/>
    </source>
</evidence>
<evidence type="ECO:0000313" key="4">
    <source>
        <dbReference type="EMBL" id="KAK7080635.1"/>
    </source>
</evidence>
<evidence type="ECO:0008006" key="6">
    <source>
        <dbReference type="Google" id="ProtNLM"/>
    </source>
</evidence>
<dbReference type="PANTHER" id="PTHR46145:SF4">
    <property type="entry name" value="HEPARANASE"/>
    <property type="match status" value="1"/>
</dbReference>
<keyword evidence="5" id="KW-1185">Reference proteome</keyword>
<dbReference type="GO" id="GO:0005975">
    <property type="term" value="P:carbohydrate metabolic process"/>
    <property type="evidence" value="ECO:0007669"/>
    <property type="project" value="InterPro"/>
</dbReference>
<dbReference type="InterPro" id="IPR005199">
    <property type="entry name" value="Glyco_hydro_79"/>
</dbReference>
<dbReference type="GO" id="GO:0005615">
    <property type="term" value="C:extracellular space"/>
    <property type="evidence" value="ECO:0007669"/>
    <property type="project" value="TreeGrafter"/>
</dbReference>
<keyword evidence="3" id="KW-0326">Glycosidase</keyword>
<dbReference type="Proteomes" id="UP001381693">
    <property type="component" value="Unassembled WGS sequence"/>
</dbReference>
<dbReference type="GO" id="GO:0004553">
    <property type="term" value="F:hydrolase activity, hydrolyzing O-glycosyl compounds"/>
    <property type="evidence" value="ECO:0007669"/>
    <property type="project" value="InterPro"/>
</dbReference>
<evidence type="ECO:0000256" key="1">
    <source>
        <dbReference type="ARBA" id="ARBA00009800"/>
    </source>
</evidence>
<dbReference type="PROSITE" id="PS00659">
    <property type="entry name" value="GLYCOSYL_HYDROL_F5"/>
    <property type="match status" value="1"/>
</dbReference>
<dbReference type="GO" id="GO:0016020">
    <property type="term" value="C:membrane"/>
    <property type="evidence" value="ECO:0007669"/>
    <property type="project" value="InterPro"/>
</dbReference>
<gene>
    <name evidence="4" type="ORF">SK128_002593</name>
</gene>
<reference evidence="4 5" key="1">
    <citation type="submission" date="2023-11" db="EMBL/GenBank/DDBJ databases">
        <title>Halocaridina rubra genome assembly.</title>
        <authorList>
            <person name="Smith C."/>
        </authorList>
    </citation>
    <scope>NUCLEOTIDE SEQUENCE [LARGE SCALE GENOMIC DNA]</scope>
    <source>
        <strain evidence="4">EP-1</strain>
        <tissue evidence="4">Whole</tissue>
    </source>
</reference>
<accession>A0AAN9ACF8</accession>
<dbReference type="Gene3D" id="3.20.20.80">
    <property type="entry name" value="Glycosidases"/>
    <property type="match status" value="1"/>
</dbReference>
<proteinExistence type="inferred from homology"/>
<dbReference type="Pfam" id="PF03662">
    <property type="entry name" value="Glyco_hydro_79n"/>
    <property type="match status" value="1"/>
</dbReference>
<dbReference type="AlphaFoldDB" id="A0AAN9ACF8"/>